<evidence type="ECO:0000256" key="3">
    <source>
        <dbReference type="ARBA" id="ARBA00022741"/>
    </source>
</evidence>
<evidence type="ECO:0000313" key="12">
    <source>
        <dbReference type="Proteomes" id="UP001233999"/>
    </source>
</evidence>
<dbReference type="InterPro" id="IPR036621">
    <property type="entry name" value="Anticodon-bd_dom_sf"/>
</dbReference>
<gene>
    <name evidence="11" type="ORF">L9F63_009275</name>
</gene>
<evidence type="ECO:0000256" key="4">
    <source>
        <dbReference type="ARBA" id="ARBA00022840"/>
    </source>
</evidence>
<dbReference type="InterPro" id="IPR050062">
    <property type="entry name" value="Pro-tRNA_synthetase"/>
</dbReference>
<dbReference type="FunFam" id="3.30.930.10:FF:000042">
    <property type="entry name" value="probable proline--tRNA ligase, mitochondrial"/>
    <property type="match status" value="1"/>
</dbReference>
<dbReference type="EC" id="6.1.1.15" evidence="1"/>
<dbReference type="PANTHER" id="PTHR42753">
    <property type="entry name" value="MITOCHONDRIAL RIBOSOME PROTEIN L39/PROLYL-TRNA LIGASE FAMILY MEMBER"/>
    <property type="match status" value="1"/>
</dbReference>
<organism evidence="11 12">
    <name type="scientific">Diploptera punctata</name>
    <name type="common">Pacific beetle cockroach</name>
    <dbReference type="NCBI Taxonomy" id="6984"/>
    <lineage>
        <taxon>Eukaryota</taxon>
        <taxon>Metazoa</taxon>
        <taxon>Ecdysozoa</taxon>
        <taxon>Arthropoda</taxon>
        <taxon>Hexapoda</taxon>
        <taxon>Insecta</taxon>
        <taxon>Pterygota</taxon>
        <taxon>Neoptera</taxon>
        <taxon>Polyneoptera</taxon>
        <taxon>Dictyoptera</taxon>
        <taxon>Blattodea</taxon>
        <taxon>Blaberoidea</taxon>
        <taxon>Blaberidae</taxon>
        <taxon>Diplopterinae</taxon>
        <taxon>Diploptera</taxon>
    </lineage>
</organism>
<dbReference type="Gene3D" id="3.30.930.10">
    <property type="entry name" value="Bira Bifunctional Protein, Domain 2"/>
    <property type="match status" value="1"/>
</dbReference>
<dbReference type="InterPro" id="IPR002316">
    <property type="entry name" value="Pro-tRNA-ligase_IIa"/>
</dbReference>
<feature type="domain" description="Aminoacyl-transfer RNA synthetases class-II family profile" evidence="10">
    <location>
        <begin position="98"/>
        <end position="356"/>
    </location>
</feature>
<comment type="catalytic activity">
    <reaction evidence="8">
        <text>tRNA(Pro) + L-proline + ATP = L-prolyl-tRNA(Pro) + AMP + diphosphate</text>
        <dbReference type="Rhea" id="RHEA:14305"/>
        <dbReference type="Rhea" id="RHEA-COMP:9700"/>
        <dbReference type="Rhea" id="RHEA-COMP:9702"/>
        <dbReference type="ChEBI" id="CHEBI:30616"/>
        <dbReference type="ChEBI" id="CHEBI:33019"/>
        <dbReference type="ChEBI" id="CHEBI:60039"/>
        <dbReference type="ChEBI" id="CHEBI:78442"/>
        <dbReference type="ChEBI" id="CHEBI:78532"/>
        <dbReference type="ChEBI" id="CHEBI:456215"/>
        <dbReference type="EC" id="6.1.1.15"/>
    </reaction>
</comment>
<dbReference type="SUPFAM" id="SSF55681">
    <property type="entry name" value="Class II aaRS and biotin synthetases"/>
    <property type="match status" value="1"/>
</dbReference>
<dbReference type="InterPro" id="IPR045864">
    <property type="entry name" value="aa-tRNA-synth_II/BPL/LPL"/>
</dbReference>
<dbReference type="SUPFAM" id="SSF52954">
    <property type="entry name" value="Class II aaRS ABD-related"/>
    <property type="match status" value="1"/>
</dbReference>
<evidence type="ECO:0000259" key="10">
    <source>
        <dbReference type="PROSITE" id="PS50862"/>
    </source>
</evidence>
<proteinExistence type="predicted"/>
<evidence type="ECO:0000256" key="9">
    <source>
        <dbReference type="ARBA" id="ARBA00071545"/>
    </source>
</evidence>
<accession>A0AAD8ESG2</accession>
<evidence type="ECO:0000256" key="8">
    <source>
        <dbReference type="ARBA" id="ARBA00047671"/>
    </source>
</evidence>
<keyword evidence="5" id="KW-0648">Protein biosynthesis</keyword>
<dbReference type="Pfam" id="PF03129">
    <property type="entry name" value="HGTP_anticodon"/>
    <property type="match status" value="1"/>
</dbReference>
<evidence type="ECO:0000256" key="2">
    <source>
        <dbReference type="ARBA" id="ARBA00022598"/>
    </source>
</evidence>
<dbReference type="Gene3D" id="3.40.50.800">
    <property type="entry name" value="Anticodon-binding domain"/>
    <property type="match status" value="1"/>
</dbReference>
<dbReference type="GO" id="GO:0006433">
    <property type="term" value="P:prolyl-tRNA aminoacylation"/>
    <property type="evidence" value="ECO:0007669"/>
    <property type="project" value="InterPro"/>
</dbReference>
<keyword evidence="3" id="KW-0547">Nucleotide-binding</keyword>
<comment type="caution">
    <text evidence="11">The sequence shown here is derived from an EMBL/GenBank/DDBJ whole genome shotgun (WGS) entry which is preliminary data.</text>
</comment>
<dbReference type="AlphaFoldDB" id="A0AAD8ESG2"/>
<dbReference type="InterPro" id="IPR033730">
    <property type="entry name" value="ProRS_core_prok"/>
</dbReference>
<reference evidence="11" key="1">
    <citation type="journal article" date="2023" name="IScience">
        <title>Live-bearing cockroach genome reveals convergent evolutionary mechanisms linked to viviparity in insects and beyond.</title>
        <authorList>
            <person name="Fouks B."/>
            <person name="Harrison M.C."/>
            <person name="Mikhailova A.A."/>
            <person name="Marchal E."/>
            <person name="English S."/>
            <person name="Carruthers M."/>
            <person name="Jennings E.C."/>
            <person name="Chiamaka E.L."/>
            <person name="Frigard R.A."/>
            <person name="Pippel M."/>
            <person name="Attardo G.M."/>
            <person name="Benoit J.B."/>
            <person name="Bornberg-Bauer E."/>
            <person name="Tobe S.S."/>
        </authorList>
    </citation>
    <scope>NUCLEOTIDE SEQUENCE</scope>
    <source>
        <strain evidence="11">Stay&amp;Tobe</strain>
    </source>
</reference>
<evidence type="ECO:0000256" key="7">
    <source>
        <dbReference type="ARBA" id="ARBA00029731"/>
    </source>
</evidence>
<dbReference type="PRINTS" id="PR01046">
    <property type="entry name" value="TRNASYNTHPRO"/>
</dbReference>
<name>A0AAD8ESG2_DIPPU</name>
<dbReference type="InterPro" id="IPR006195">
    <property type="entry name" value="aa-tRNA-synth_II"/>
</dbReference>
<dbReference type="PANTHER" id="PTHR42753:SF10">
    <property type="entry name" value="PROLINE--TRNA LIGASE, MITOCHONDRIAL-RELATED"/>
    <property type="match status" value="1"/>
</dbReference>
<keyword evidence="2" id="KW-0436">Ligase</keyword>
<evidence type="ECO:0000313" key="11">
    <source>
        <dbReference type="EMBL" id="KAJ9600419.1"/>
    </source>
</evidence>
<dbReference type="GO" id="GO:0005739">
    <property type="term" value="C:mitochondrion"/>
    <property type="evidence" value="ECO:0007669"/>
    <property type="project" value="TreeGrafter"/>
</dbReference>
<sequence>MNLIFCLYFRVQVREFQKQLKCLIITKRNINYVSRLFQPQNIAPKNSKVKVDEVSSKSQRLMVDLGIVKQATSGSFHLLPLGERALHKLTCLVDEEMERIGAQKLLLPLLTPGELWRKTGRWDETREELFTLQDRHNKEFVLSPTHEEAITELVATISKLSYRQLPLKLYQITSKFRDEMRPRFGLLRGKEFIMKDLYSFDATIEGATETYKIVSTAYESILNKIGIKHIRVVAAAGVMGGSLSHEFHFPANVGEAQIFTCSSCGHTVNIETSTGDRCDKCGSTSVTSTTGIEVGHTFLLGTKYSKPLNANYTTASGKSELLQMGSYGLGMTRLLAAAIEYLSLPDEIRWPLAFTPYTICIIPPKEGSKESSIIHLAEDMYHKLESVNKLKNNVIIDNRTDLTIGKRVYEARRTGYPYIVVIGRKAMQQVPLFEVYDVLKNHETSLEESPLIDYFTQLCSILKKGYE</sequence>
<reference evidence="11" key="2">
    <citation type="submission" date="2023-05" db="EMBL/GenBank/DDBJ databases">
        <authorList>
            <person name="Fouks B."/>
        </authorList>
    </citation>
    <scope>NUCLEOTIDE SEQUENCE</scope>
    <source>
        <strain evidence="11">Stay&amp;Tobe</strain>
        <tissue evidence="11">Testes</tissue>
    </source>
</reference>
<keyword evidence="6" id="KW-0030">Aminoacyl-tRNA synthetase</keyword>
<feature type="non-terminal residue" evidence="11">
    <location>
        <position position="467"/>
    </location>
</feature>
<dbReference type="GO" id="GO:0005524">
    <property type="term" value="F:ATP binding"/>
    <property type="evidence" value="ECO:0007669"/>
    <property type="project" value="UniProtKB-KW"/>
</dbReference>
<evidence type="ECO:0000256" key="1">
    <source>
        <dbReference type="ARBA" id="ARBA00012831"/>
    </source>
</evidence>
<keyword evidence="12" id="KW-1185">Reference proteome</keyword>
<dbReference type="InterPro" id="IPR004154">
    <property type="entry name" value="Anticodon-bd"/>
</dbReference>
<keyword evidence="4" id="KW-0067">ATP-binding</keyword>
<protein>
    <recommendedName>
        <fullName evidence="9">Probable proline--tRNA ligase, mitochondrial</fullName>
        <ecNumber evidence="1">6.1.1.15</ecNumber>
    </recommendedName>
    <alternativeName>
        <fullName evidence="7">Prolyl-tRNA synthetase</fullName>
    </alternativeName>
</protein>
<dbReference type="Pfam" id="PF00587">
    <property type="entry name" value="tRNA-synt_2b"/>
    <property type="match status" value="1"/>
</dbReference>
<dbReference type="CDD" id="cd00779">
    <property type="entry name" value="ProRS_core_prok"/>
    <property type="match status" value="1"/>
</dbReference>
<evidence type="ECO:0000256" key="5">
    <source>
        <dbReference type="ARBA" id="ARBA00022917"/>
    </source>
</evidence>
<dbReference type="EMBL" id="JASPKZ010000422">
    <property type="protein sequence ID" value="KAJ9600419.1"/>
    <property type="molecule type" value="Genomic_DNA"/>
</dbReference>
<dbReference type="Proteomes" id="UP001233999">
    <property type="component" value="Unassembled WGS sequence"/>
</dbReference>
<dbReference type="InterPro" id="IPR002314">
    <property type="entry name" value="aa-tRNA-synt_IIb"/>
</dbReference>
<dbReference type="GO" id="GO:0004827">
    <property type="term" value="F:proline-tRNA ligase activity"/>
    <property type="evidence" value="ECO:0007669"/>
    <property type="project" value="UniProtKB-EC"/>
</dbReference>
<evidence type="ECO:0000256" key="6">
    <source>
        <dbReference type="ARBA" id="ARBA00023146"/>
    </source>
</evidence>
<dbReference type="PROSITE" id="PS50862">
    <property type="entry name" value="AA_TRNA_LIGASE_II"/>
    <property type="match status" value="1"/>
</dbReference>